<comment type="caution">
    <text evidence="2">The sequence shown here is derived from an EMBL/GenBank/DDBJ whole genome shotgun (WGS) entry which is preliminary data.</text>
</comment>
<feature type="region of interest" description="Disordered" evidence="1">
    <location>
        <begin position="76"/>
        <end position="97"/>
    </location>
</feature>
<feature type="region of interest" description="Disordered" evidence="1">
    <location>
        <begin position="12"/>
        <end position="40"/>
    </location>
</feature>
<gene>
    <name evidence="2" type="ORF">Sjap_012991</name>
</gene>
<name>A0AAP0IX69_9MAGN</name>
<evidence type="ECO:0000313" key="3">
    <source>
        <dbReference type="Proteomes" id="UP001417504"/>
    </source>
</evidence>
<dbReference type="EMBL" id="JBBNAE010000005">
    <property type="protein sequence ID" value="KAK9123389.1"/>
    <property type="molecule type" value="Genomic_DNA"/>
</dbReference>
<dbReference type="AlphaFoldDB" id="A0AAP0IX69"/>
<reference evidence="2 3" key="1">
    <citation type="submission" date="2024-01" db="EMBL/GenBank/DDBJ databases">
        <title>Genome assemblies of Stephania.</title>
        <authorList>
            <person name="Yang L."/>
        </authorList>
    </citation>
    <scope>NUCLEOTIDE SEQUENCE [LARGE SCALE GENOMIC DNA]</scope>
    <source>
        <strain evidence="2">QJT</strain>
        <tissue evidence="2">Leaf</tissue>
    </source>
</reference>
<dbReference type="Proteomes" id="UP001417504">
    <property type="component" value="Unassembled WGS sequence"/>
</dbReference>
<proteinExistence type="predicted"/>
<organism evidence="2 3">
    <name type="scientific">Stephania japonica</name>
    <dbReference type="NCBI Taxonomy" id="461633"/>
    <lineage>
        <taxon>Eukaryota</taxon>
        <taxon>Viridiplantae</taxon>
        <taxon>Streptophyta</taxon>
        <taxon>Embryophyta</taxon>
        <taxon>Tracheophyta</taxon>
        <taxon>Spermatophyta</taxon>
        <taxon>Magnoliopsida</taxon>
        <taxon>Ranunculales</taxon>
        <taxon>Menispermaceae</taxon>
        <taxon>Menispermoideae</taxon>
        <taxon>Cissampelideae</taxon>
        <taxon>Stephania</taxon>
    </lineage>
</organism>
<sequence length="115" mass="12345">MWWGGVAVVIGAGDEGGASLGSPTTISREEEEERGVVSTTPPPPLPFLRWLVRGWRPSVQPLGSLQYGYRWREMGESGGVEGSPPLHGPNKGGARAPPLIRSIRQLTGQLVSWTS</sequence>
<evidence type="ECO:0000313" key="2">
    <source>
        <dbReference type="EMBL" id="KAK9123389.1"/>
    </source>
</evidence>
<accession>A0AAP0IX69</accession>
<protein>
    <submittedName>
        <fullName evidence="2">Uncharacterized protein</fullName>
    </submittedName>
</protein>
<evidence type="ECO:0000256" key="1">
    <source>
        <dbReference type="SAM" id="MobiDB-lite"/>
    </source>
</evidence>
<keyword evidence="3" id="KW-1185">Reference proteome</keyword>